<dbReference type="RefSeq" id="XP_035696969.1">
    <property type="nucleotide sequence ID" value="XM_035841076.1"/>
</dbReference>
<proteinExistence type="predicted"/>
<dbReference type="Proteomes" id="UP000001554">
    <property type="component" value="Chromosome 14"/>
</dbReference>
<dbReference type="GO" id="GO:0005856">
    <property type="term" value="C:cytoskeleton"/>
    <property type="evidence" value="ECO:0007669"/>
    <property type="project" value="UniProtKB-SubCell"/>
</dbReference>
<evidence type="ECO:0000313" key="6">
    <source>
        <dbReference type="RefSeq" id="XP_035696969.1"/>
    </source>
</evidence>
<evidence type="ECO:0000256" key="2">
    <source>
        <dbReference type="ARBA" id="ARBA00022490"/>
    </source>
</evidence>
<feature type="region of interest" description="Disordered" evidence="4">
    <location>
        <begin position="901"/>
        <end position="1002"/>
    </location>
</feature>
<dbReference type="GeneID" id="118430310"/>
<evidence type="ECO:0000256" key="3">
    <source>
        <dbReference type="ARBA" id="ARBA00023212"/>
    </source>
</evidence>
<dbReference type="InterPro" id="IPR032675">
    <property type="entry name" value="LRR_dom_sf"/>
</dbReference>
<sequence>MHAAGPSGEQGVDDQIKNEKEKQLEIAISRWEKRGHVVKKQLELLKEAEGLLPKETIESMTKDMLVSNYQSGLHIVDVKIGCAILHLVPQNMTTLDKFWGDFKSGQLSSNFTDCLITDEMRTLAGEDLAVRVIMLEEQYWQWTEYFKGGEMAQTVQKFQSLTVTPGVRATTWETFAEEYLPDDTEQVKTLLDSAWRDPVVELVVLIPFFWPHIITYWLERNHTFPQTLTELLQYSLCNHFGRQTGSNLEQEHVSLSEKITESLILLGSNGLDSIVQGNCREIDLNADERKGFDSAVFGLVTLTETKRYTFVNTFLHDYCVALYIKNALDRMTDMAVLNQLVQNAGRMPLVCFFVSGLLSDRGGDFLSALANSGVFNSPFERVETSLIALAETNHVQNLYPCIESIFDGSVLDVSSESVLSLLFTSAAIKFINQSNVVQSVRLCDRSKLKKEESMIFRELEDEPDKESVSLFSNLWSDVSDRKFILLLLQCIPLLFAVKKAGSKLKGPLRCKISFKKLWIRMFPSGTINSTQMLQLTQAMKLMVSLTYLELSHWNYVQGDLVGHISPSTKYSSTSKLTTSATTMLMPSLTCLPCLQDLELNKCNFVTATELEAMCDRIKGSWQLTKLNITVLQAEWNDAMGVAIGKLFLKLPSLMELEIGKDYHEQGKALSHAVKHFNALRKLQRLRLRVKMSDVGTKQALARSLHHLECLKDLDLSYNELSNDGCILITEAFHKMSSIERLTLRYNNISVSGAKSFPAHVGYLTCLKHLDLGYNKLSDDGCIAIAEGFHCMRSLERLGLSSNGISDRGGTVLMGKISFLPRVHWIDLHGNKMTDAVAQLVVDTVKRMESRIHVNVSSNRFSSKGVKILKQCHGVDSSHQNIHVHEPIRHTLMQTSISSSNFVSSSQSIPPHKESSYKRSAQYSQSDDPLETSTPELFHKGTEGQTNRNIADSRYEMSAVRSDIDPEGDESMKEKAEVVETSKEREMSGTKPKEAGKSKCNVM</sequence>
<dbReference type="Gene3D" id="3.80.10.10">
    <property type="entry name" value="Ribonuclease Inhibitor"/>
    <property type="match status" value="1"/>
</dbReference>
<reference evidence="6" key="2">
    <citation type="submission" date="2025-08" db="UniProtKB">
        <authorList>
            <consortium name="RefSeq"/>
        </authorList>
    </citation>
    <scope>IDENTIFICATION</scope>
    <source>
        <strain evidence="6">S238N-H82</strain>
        <tissue evidence="6">Testes</tissue>
    </source>
</reference>
<dbReference type="GO" id="GO:0031267">
    <property type="term" value="F:small GTPase binding"/>
    <property type="evidence" value="ECO:0000318"/>
    <property type="project" value="GO_Central"/>
</dbReference>
<dbReference type="SUPFAM" id="SSF52047">
    <property type="entry name" value="RNI-like"/>
    <property type="match status" value="1"/>
</dbReference>
<dbReference type="PANTHER" id="PTHR24107:SF2">
    <property type="entry name" value="NLR FAMILY CARD DOMAIN CONTAINING 3"/>
    <property type="match status" value="1"/>
</dbReference>
<dbReference type="PANTHER" id="PTHR24107">
    <property type="entry name" value="YNEIN REGULATORY COMPLEX SUBUNIT 5"/>
    <property type="match status" value="1"/>
</dbReference>
<dbReference type="GO" id="GO:0005634">
    <property type="term" value="C:nucleus"/>
    <property type="evidence" value="ECO:0000318"/>
    <property type="project" value="GO_Central"/>
</dbReference>
<feature type="compositionally biased region" description="Polar residues" evidence="4">
    <location>
        <begin position="917"/>
        <end position="934"/>
    </location>
</feature>
<keyword evidence="2" id="KW-0963">Cytoplasm</keyword>
<accession>A0A9J7MAB5</accession>
<protein>
    <submittedName>
        <fullName evidence="6">Uncharacterized protein LOC118430310</fullName>
    </submittedName>
</protein>
<feature type="compositionally biased region" description="Basic and acidic residues" evidence="4">
    <location>
        <begin position="969"/>
        <end position="996"/>
    </location>
</feature>
<dbReference type="Pfam" id="PF13516">
    <property type="entry name" value="LRR_6"/>
    <property type="match status" value="3"/>
</dbReference>
<gene>
    <name evidence="6" type="primary">LOC118430310</name>
</gene>
<dbReference type="SMART" id="SM00368">
    <property type="entry name" value="LRR_RI"/>
    <property type="match status" value="5"/>
</dbReference>
<dbReference type="GO" id="GO:0048471">
    <property type="term" value="C:perinuclear region of cytoplasm"/>
    <property type="evidence" value="ECO:0000318"/>
    <property type="project" value="GO_Central"/>
</dbReference>
<evidence type="ECO:0000256" key="1">
    <source>
        <dbReference type="ARBA" id="ARBA00004245"/>
    </source>
</evidence>
<dbReference type="GO" id="GO:0005096">
    <property type="term" value="F:GTPase activator activity"/>
    <property type="evidence" value="ECO:0000318"/>
    <property type="project" value="GO_Central"/>
</dbReference>
<dbReference type="GO" id="GO:0051168">
    <property type="term" value="P:nuclear export"/>
    <property type="evidence" value="ECO:0000318"/>
    <property type="project" value="GO_Central"/>
</dbReference>
<dbReference type="KEGG" id="bfo:118430310"/>
<evidence type="ECO:0000313" key="5">
    <source>
        <dbReference type="Proteomes" id="UP000001554"/>
    </source>
</evidence>
<dbReference type="OrthoDB" id="120976at2759"/>
<keyword evidence="5" id="KW-1185">Reference proteome</keyword>
<comment type="subcellular location">
    <subcellularLocation>
        <location evidence="1">Cytoplasm</location>
        <location evidence="1">Cytoskeleton</location>
    </subcellularLocation>
</comment>
<name>A0A9J7MAB5_BRAFL</name>
<evidence type="ECO:0000256" key="4">
    <source>
        <dbReference type="SAM" id="MobiDB-lite"/>
    </source>
</evidence>
<dbReference type="GO" id="GO:0005829">
    <property type="term" value="C:cytosol"/>
    <property type="evidence" value="ECO:0000318"/>
    <property type="project" value="GO_Central"/>
</dbReference>
<dbReference type="InterPro" id="IPR052410">
    <property type="entry name" value="DRC5"/>
</dbReference>
<reference evidence="5" key="1">
    <citation type="journal article" date="2020" name="Nat. Ecol. Evol.">
        <title>Deeply conserved synteny resolves early events in vertebrate evolution.</title>
        <authorList>
            <person name="Simakov O."/>
            <person name="Marletaz F."/>
            <person name="Yue J.X."/>
            <person name="O'Connell B."/>
            <person name="Jenkins J."/>
            <person name="Brandt A."/>
            <person name="Calef R."/>
            <person name="Tung C.H."/>
            <person name="Huang T.K."/>
            <person name="Schmutz J."/>
            <person name="Satoh N."/>
            <person name="Yu J.K."/>
            <person name="Putnam N.H."/>
            <person name="Green R.E."/>
            <person name="Rokhsar D.S."/>
        </authorList>
    </citation>
    <scope>NUCLEOTIDE SEQUENCE [LARGE SCALE GENOMIC DNA]</scope>
    <source>
        <strain evidence="5">S238N-H82</strain>
    </source>
</reference>
<dbReference type="AlphaFoldDB" id="A0A9J7MAB5"/>
<dbReference type="InterPro" id="IPR001611">
    <property type="entry name" value="Leu-rich_rpt"/>
</dbReference>
<keyword evidence="3" id="KW-0206">Cytoskeleton</keyword>
<organism evidence="5 6">
    <name type="scientific">Branchiostoma floridae</name>
    <name type="common">Florida lancelet</name>
    <name type="synonym">Amphioxus</name>
    <dbReference type="NCBI Taxonomy" id="7739"/>
    <lineage>
        <taxon>Eukaryota</taxon>
        <taxon>Metazoa</taxon>
        <taxon>Chordata</taxon>
        <taxon>Cephalochordata</taxon>
        <taxon>Leptocardii</taxon>
        <taxon>Amphioxiformes</taxon>
        <taxon>Branchiostomatidae</taxon>
        <taxon>Branchiostoma</taxon>
    </lineage>
</organism>